<sequence>MNAAPGSTVDAPGGLTGLAARYATRTSAALQRAAGGAPVVGVVGRDVPAALVAAAGGEPFRVPPRERAAAEVAVAAEHLGGAVDRAALLVAAAVLAGELDPLRGLLIAHDGEGSVRLHAVLHELHRRGRTTLPVHLVDQVHLPRESTVRFNVQQVLSMLRTVEAWTGGAVDEGSLADAWAQQQRTTAVLRDLHDRRPHPAGPGGTVALHAYGLAAGAPGAEALPAIEAALARPVPRRADGLPLWLTGSAPVGDDLYRLLESAGAVVVGEDHDWGDPVLTDAPAGPAPRTREAAAEVAVRARLVGAPAAATSTMAARAAATAAGVARTGARALLAVVREHDDAPAWDYSRQRAAAGVPAALVRGAAADDPQAVLDALAVLRRSA</sequence>
<accession>A0A2T0R199</accession>
<dbReference type="RefSeq" id="WP_106213007.1">
    <property type="nucleotide sequence ID" value="NZ_PVZF01000009.1"/>
</dbReference>
<evidence type="ECO:0000313" key="2">
    <source>
        <dbReference type="Proteomes" id="UP000238083"/>
    </source>
</evidence>
<dbReference type="Pfam" id="PF06050">
    <property type="entry name" value="HGD-D"/>
    <property type="match status" value="1"/>
</dbReference>
<gene>
    <name evidence="1" type="ORF">CLV37_109237</name>
</gene>
<keyword evidence="2" id="KW-1185">Reference proteome</keyword>
<evidence type="ECO:0000313" key="1">
    <source>
        <dbReference type="EMBL" id="PRY13046.1"/>
    </source>
</evidence>
<organism evidence="1 2">
    <name type="scientific">Kineococcus rhizosphaerae</name>
    <dbReference type="NCBI Taxonomy" id="559628"/>
    <lineage>
        <taxon>Bacteria</taxon>
        <taxon>Bacillati</taxon>
        <taxon>Actinomycetota</taxon>
        <taxon>Actinomycetes</taxon>
        <taxon>Kineosporiales</taxon>
        <taxon>Kineosporiaceae</taxon>
        <taxon>Kineococcus</taxon>
    </lineage>
</organism>
<name>A0A2T0R199_9ACTN</name>
<dbReference type="AlphaFoldDB" id="A0A2T0R199"/>
<proteinExistence type="predicted"/>
<dbReference type="Proteomes" id="UP000238083">
    <property type="component" value="Unassembled WGS sequence"/>
</dbReference>
<dbReference type="InterPro" id="IPR010327">
    <property type="entry name" value="FldB/FldC_alpha/beta"/>
</dbReference>
<dbReference type="EMBL" id="PVZF01000009">
    <property type="protein sequence ID" value="PRY13046.1"/>
    <property type="molecule type" value="Genomic_DNA"/>
</dbReference>
<protein>
    <submittedName>
        <fullName evidence="1">2-hydroxyglutaryl-CoA dehydratase D-component</fullName>
    </submittedName>
</protein>
<comment type="caution">
    <text evidence="1">The sequence shown here is derived from an EMBL/GenBank/DDBJ whole genome shotgun (WGS) entry which is preliminary data.</text>
</comment>
<dbReference type="Gene3D" id="3.40.50.11890">
    <property type="match status" value="1"/>
</dbReference>
<reference evidence="1 2" key="1">
    <citation type="submission" date="2018-03" db="EMBL/GenBank/DDBJ databases">
        <title>Genomic Encyclopedia of Archaeal and Bacterial Type Strains, Phase II (KMG-II): from individual species to whole genera.</title>
        <authorList>
            <person name="Goeker M."/>
        </authorList>
    </citation>
    <scope>NUCLEOTIDE SEQUENCE [LARGE SCALE GENOMIC DNA]</scope>
    <source>
        <strain evidence="1 2">DSM 19711</strain>
    </source>
</reference>